<dbReference type="SMART" id="SM00257">
    <property type="entry name" value="LysM"/>
    <property type="match status" value="2"/>
</dbReference>
<evidence type="ECO:0000313" key="2">
    <source>
        <dbReference type="EMBL" id="GAH45985.1"/>
    </source>
</evidence>
<dbReference type="Gene3D" id="3.10.350.10">
    <property type="entry name" value="LysM domain"/>
    <property type="match status" value="2"/>
</dbReference>
<feature type="domain" description="LysM" evidence="1">
    <location>
        <begin position="22"/>
        <end position="67"/>
    </location>
</feature>
<dbReference type="SUPFAM" id="SSF54106">
    <property type="entry name" value="LysM domain"/>
    <property type="match status" value="2"/>
</dbReference>
<sequence length="282" mass="30154">TVIPTPATPIPIGTPLPTPTPATYTVAAGDTCAGIAFTFGVSIQSIVLLNNLPADCNTLVEGQQLLIPQPTPTPTSLPTATLSAADATEQACEKVIYEVQENDTLSSISNSYSVPMAVIQEYNGLSSETVFSGMNLIIPLCERFPTPGPTPTATLPPPYNAPSLLLPADGSRFNQSGDTVTLQWASIGTLLDNEAYEITIVDFTDGDSRRLVDYVTDTKYIVPATFRSADNIPHLFRWWVMTTRQAGTDEDGNPIWDSAGLASDRRVFMWSGSLSPATTPTP</sequence>
<dbReference type="CDD" id="cd00118">
    <property type="entry name" value="LysM"/>
    <property type="match status" value="2"/>
</dbReference>
<evidence type="ECO:0000259" key="1">
    <source>
        <dbReference type="PROSITE" id="PS51782"/>
    </source>
</evidence>
<dbReference type="InterPro" id="IPR036779">
    <property type="entry name" value="LysM_dom_sf"/>
</dbReference>
<gene>
    <name evidence="2" type="ORF">S03H2_19556</name>
</gene>
<dbReference type="AlphaFoldDB" id="X1GMD5"/>
<dbReference type="PROSITE" id="PS51782">
    <property type="entry name" value="LYSM"/>
    <property type="match status" value="2"/>
</dbReference>
<comment type="caution">
    <text evidence="2">The sequence shown here is derived from an EMBL/GenBank/DDBJ whole genome shotgun (WGS) entry which is preliminary data.</text>
</comment>
<proteinExistence type="predicted"/>
<protein>
    <recommendedName>
        <fullName evidence="1">LysM domain-containing protein</fullName>
    </recommendedName>
</protein>
<dbReference type="EMBL" id="BARU01010222">
    <property type="protein sequence ID" value="GAH45985.1"/>
    <property type="molecule type" value="Genomic_DNA"/>
</dbReference>
<dbReference type="PANTHER" id="PTHR33734">
    <property type="entry name" value="LYSM DOMAIN-CONTAINING GPI-ANCHORED PROTEIN 2"/>
    <property type="match status" value="1"/>
</dbReference>
<name>X1GMD5_9ZZZZ</name>
<dbReference type="PANTHER" id="PTHR33734:SF22">
    <property type="entry name" value="MEMBRANE-BOUND LYTIC MUREIN TRANSGLYCOSYLASE D"/>
    <property type="match status" value="1"/>
</dbReference>
<feature type="domain" description="LysM" evidence="1">
    <location>
        <begin position="95"/>
        <end position="138"/>
    </location>
</feature>
<dbReference type="InterPro" id="IPR018392">
    <property type="entry name" value="LysM"/>
</dbReference>
<feature type="non-terminal residue" evidence="2">
    <location>
        <position position="1"/>
    </location>
</feature>
<accession>X1GMD5</accession>
<organism evidence="2">
    <name type="scientific">marine sediment metagenome</name>
    <dbReference type="NCBI Taxonomy" id="412755"/>
    <lineage>
        <taxon>unclassified sequences</taxon>
        <taxon>metagenomes</taxon>
        <taxon>ecological metagenomes</taxon>
    </lineage>
</organism>
<reference evidence="2" key="1">
    <citation type="journal article" date="2014" name="Front. Microbiol.">
        <title>High frequency of phylogenetically diverse reductive dehalogenase-homologous genes in deep subseafloor sedimentary metagenomes.</title>
        <authorList>
            <person name="Kawai M."/>
            <person name="Futagami T."/>
            <person name="Toyoda A."/>
            <person name="Takaki Y."/>
            <person name="Nishi S."/>
            <person name="Hori S."/>
            <person name="Arai W."/>
            <person name="Tsubouchi T."/>
            <person name="Morono Y."/>
            <person name="Uchiyama I."/>
            <person name="Ito T."/>
            <person name="Fujiyama A."/>
            <person name="Inagaki F."/>
            <person name="Takami H."/>
        </authorList>
    </citation>
    <scope>NUCLEOTIDE SEQUENCE</scope>
    <source>
        <strain evidence="2">Expedition CK06-06</strain>
    </source>
</reference>
<dbReference type="Pfam" id="PF01476">
    <property type="entry name" value="LysM"/>
    <property type="match status" value="2"/>
</dbReference>